<reference evidence="2 3" key="1">
    <citation type="submission" date="2020-04" db="EMBL/GenBank/DDBJ databases">
        <title>Sequencing and Assembly of C. fimi.</title>
        <authorList>
            <person name="Ramsey A.R."/>
        </authorList>
    </citation>
    <scope>NUCLEOTIDE SEQUENCE [LARGE SCALE GENOMIC DNA]</scope>
    <source>
        <strain evidence="2 3">SB</strain>
    </source>
</reference>
<comment type="caution">
    <text evidence="2">The sequence shown here is derived from an EMBL/GenBank/DDBJ whole genome shotgun (WGS) entry which is preliminary data.</text>
</comment>
<keyword evidence="1" id="KW-0812">Transmembrane</keyword>
<keyword evidence="1" id="KW-1133">Transmembrane helix</keyword>
<sequence length="76" mass="7858">MGSVVLLNRLPGLYVSSEIQATVVGGVLMIVHALVIALSYVGPAMVGASFVVRSLSGGATTASYREPPARDPYPLN</sequence>
<organism evidence="2 3">
    <name type="scientific">Cellulomonas fimi</name>
    <dbReference type="NCBI Taxonomy" id="1708"/>
    <lineage>
        <taxon>Bacteria</taxon>
        <taxon>Bacillati</taxon>
        <taxon>Actinomycetota</taxon>
        <taxon>Actinomycetes</taxon>
        <taxon>Micrococcales</taxon>
        <taxon>Cellulomonadaceae</taxon>
        <taxon>Cellulomonas</taxon>
    </lineage>
</organism>
<name>A0A7Y0M0B0_CELFI</name>
<accession>A0A7Y0M0B0</accession>
<evidence type="ECO:0000256" key="1">
    <source>
        <dbReference type="SAM" id="Phobius"/>
    </source>
</evidence>
<dbReference type="EMBL" id="JABCJJ010000028">
    <property type="protein sequence ID" value="NMR21246.1"/>
    <property type="molecule type" value="Genomic_DNA"/>
</dbReference>
<dbReference type="Proteomes" id="UP000562124">
    <property type="component" value="Unassembled WGS sequence"/>
</dbReference>
<keyword evidence="1" id="KW-0472">Membrane</keyword>
<dbReference type="AlphaFoldDB" id="A0A7Y0M0B0"/>
<proteinExistence type="predicted"/>
<evidence type="ECO:0000313" key="3">
    <source>
        <dbReference type="Proteomes" id="UP000562124"/>
    </source>
</evidence>
<protein>
    <submittedName>
        <fullName evidence="2">Uncharacterized protein</fullName>
    </submittedName>
</protein>
<dbReference type="RefSeq" id="WP_169325622.1">
    <property type="nucleotide sequence ID" value="NZ_JABCJJ010000028.1"/>
</dbReference>
<keyword evidence="3" id="KW-1185">Reference proteome</keyword>
<evidence type="ECO:0000313" key="2">
    <source>
        <dbReference type="EMBL" id="NMR21246.1"/>
    </source>
</evidence>
<gene>
    <name evidence="2" type="ORF">HIR71_13655</name>
</gene>
<feature type="transmembrane region" description="Helical" evidence="1">
    <location>
        <begin position="20"/>
        <end position="41"/>
    </location>
</feature>